<reference evidence="5" key="1">
    <citation type="submission" date="2017-02" db="UniProtKB">
        <authorList>
            <consortium name="WormBaseParasite"/>
        </authorList>
    </citation>
    <scope>IDENTIFICATION</scope>
</reference>
<sequence length="114" mass="12932">MIYLITTIVVNFWMDEMSFSENNCITKGHGSWSNIIFAILASGSSEGCNMECENGGKVKNDCNCQCAYGFEGKNCEELSRRKLFTDPSCGIHSDEQGTVSLRLINFFYFFQIFF</sequence>
<organism evidence="5">
    <name type="scientific">Brugia timori</name>
    <dbReference type="NCBI Taxonomy" id="42155"/>
    <lineage>
        <taxon>Eukaryota</taxon>
        <taxon>Metazoa</taxon>
        <taxon>Ecdysozoa</taxon>
        <taxon>Nematoda</taxon>
        <taxon>Chromadorea</taxon>
        <taxon>Rhabditida</taxon>
        <taxon>Spirurina</taxon>
        <taxon>Spiruromorpha</taxon>
        <taxon>Filarioidea</taxon>
        <taxon>Onchocercidae</taxon>
        <taxon>Brugia</taxon>
    </lineage>
</organism>
<dbReference type="Proteomes" id="UP000280834">
    <property type="component" value="Unassembled WGS sequence"/>
</dbReference>
<dbReference type="PROSITE" id="PS00022">
    <property type="entry name" value="EGF_1"/>
    <property type="match status" value="1"/>
</dbReference>
<feature type="domain" description="EGF-like" evidence="1 2">
    <location>
        <begin position="64"/>
        <end position="75"/>
    </location>
</feature>
<dbReference type="AlphaFoldDB" id="A0A0R3R5Z7"/>
<evidence type="ECO:0000259" key="1">
    <source>
        <dbReference type="PROSITE" id="PS00022"/>
    </source>
</evidence>
<protein>
    <submittedName>
        <fullName evidence="5">EGF-like domain-containing protein</fullName>
    </submittedName>
</protein>
<dbReference type="PROSITE" id="PS01186">
    <property type="entry name" value="EGF_2"/>
    <property type="match status" value="1"/>
</dbReference>
<keyword evidence="4" id="KW-1185">Reference proteome</keyword>
<evidence type="ECO:0000313" key="3">
    <source>
        <dbReference type="EMBL" id="VDO45793.1"/>
    </source>
</evidence>
<proteinExistence type="predicted"/>
<name>A0A0R3R5Z7_9BILA</name>
<accession>A0A0R3R5Z7</accession>
<evidence type="ECO:0000313" key="4">
    <source>
        <dbReference type="Proteomes" id="UP000280834"/>
    </source>
</evidence>
<gene>
    <name evidence="3" type="ORF">BTMF_LOCUS13433</name>
</gene>
<dbReference type="InterPro" id="IPR000742">
    <property type="entry name" value="EGF"/>
</dbReference>
<dbReference type="WBParaSite" id="BTMF_0001544101-mRNA-1">
    <property type="protein sequence ID" value="BTMF_0001544101-mRNA-1"/>
    <property type="gene ID" value="BTMF_0001544101"/>
</dbReference>
<evidence type="ECO:0000313" key="5">
    <source>
        <dbReference type="WBParaSite" id="BTMF_0001544101-mRNA-1"/>
    </source>
</evidence>
<reference evidence="3 4" key="2">
    <citation type="submission" date="2018-11" db="EMBL/GenBank/DDBJ databases">
        <authorList>
            <consortium name="Pathogen Informatics"/>
        </authorList>
    </citation>
    <scope>NUCLEOTIDE SEQUENCE [LARGE SCALE GENOMIC DNA]</scope>
</reference>
<dbReference type="EMBL" id="UZAG01020098">
    <property type="protein sequence ID" value="VDO45793.1"/>
    <property type="molecule type" value="Genomic_DNA"/>
</dbReference>
<evidence type="ECO:0000259" key="2">
    <source>
        <dbReference type="PROSITE" id="PS01186"/>
    </source>
</evidence>